<proteinExistence type="predicted"/>
<dbReference type="AlphaFoldDB" id="Q3ADP1"/>
<dbReference type="KEGG" id="chy:CHY_0893"/>
<keyword evidence="1" id="KW-1133">Transmembrane helix</keyword>
<dbReference type="STRING" id="246194.CHY_0893"/>
<accession>Q3ADP1</accession>
<evidence type="ECO:0000313" key="2">
    <source>
        <dbReference type="EMBL" id="ABB15892.1"/>
    </source>
</evidence>
<evidence type="ECO:0000313" key="3">
    <source>
        <dbReference type="Proteomes" id="UP000002706"/>
    </source>
</evidence>
<keyword evidence="1" id="KW-0812">Transmembrane</keyword>
<keyword evidence="3" id="KW-1185">Reference proteome</keyword>
<protein>
    <submittedName>
        <fullName evidence="2">Uncharacterized protein</fullName>
    </submittedName>
</protein>
<dbReference type="HOGENOM" id="CLU_3150796_0_0_9"/>
<sequence length="48" mass="5501">MGIYVDYLFGEMGSGVMVYPLVKYFFKYFLCLLGTPVIIGKENIPKNM</sequence>
<dbReference type="InParanoid" id="Q3ADP1"/>
<dbReference type="Proteomes" id="UP000002706">
    <property type="component" value="Chromosome"/>
</dbReference>
<name>Q3ADP1_CARHZ</name>
<dbReference type="EMBL" id="CP000141">
    <property type="protein sequence ID" value="ABB15892.1"/>
    <property type="molecule type" value="Genomic_DNA"/>
</dbReference>
<feature type="transmembrane region" description="Helical" evidence="1">
    <location>
        <begin position="21"/>
        <end position="39"/>
    </location>
</feature>
<reference evidence="2 3" key="1">
    <citation type="journal article" date="2005" name="PLoS Genet.">
        <title>Life in hot carbon monoxide: the complete genome sequence of Carboxydothermus hydrogenoformans Z-2901.</title>
        <authorList>
            <person name="Wu M."/>
            <person name="Ren Q."/>
            <person name="Durkin A.S."/>
            <person name="Daugherty S.C."/>
            <person name="Brinkac L.M."/>
            <person name="Dodson R.J."/>
            <person name="Madupu R."/>
            <person name="Sullivan S.A."/>
            <person name="Kolonay J.F."/>
            <person name="Haft D.H."/>
            <person name="Nelson W.C."/>
            <person name="Tallon L.J."/>
            <person name="Jones K.M."/>
            <person name="Ulrich L.E."/>
            <person name="Gonzalez J.M."/>
            <person name="Zhulin I.B."/>
            <person name="Robb F.T."/>
            <person name="Eisen J.A."/>
        </authorList>
    </citation>
    <scope>NUCLEOTIDE SEQUENCE [LARGE SCALE GENOMIC DNA]</scope>
    <source>
        <strain evidence="3">ATCC BAA-161 / DSM 6008 / Z-2901</strain>
    </source>
</reference>
<evidence type="ECO:0000256" key="1">
    <source>
        <dbReference type="SAM" id="Phobius"/>
    </source>
</evidence>
<gene>
    <name evidence="2" type="ordered locus">CHY_0893</name>
</gene>
<keyword evidence="1" id="KW-0472">Membrane</keyword>
<organism evidence="2 3">
    <name type="scientific">Carboxydothermus hydrogenoformans (strain ATCC BAA-161 / DSM 6008 / Z-2901)</name>
    <dbReference type="NCBI Taxonomy" id="246194"/>
    <lineage>
        <taxon>Bacteria</taxon>
        <taxon>Bacillati</taxon>
        <taxon>Bacillota</taxon>
        <taxon>Clostridia</taxon>
        <taxon>Thermoanaerobacterales</taxon>
        <taxon>Thermoanaerobacteraceae</taxon>
        <taxon>Carboxydothermus</taxon>
    </lineage>
</organism>